<dbReference type="Gene3D" id="2.40.170.20">
    <property type="entry name" value="TonB-dependent receptor, beta-barrel domain"/>
    <property type="match status" value="1"/>
</dbReference>
<dbReference type="EMBL" id="LT598653">
    <property type="protein sequence ID" value="SBV32535.1"/>
    <property type="molecule type" value="Genomic_DNA"/>
</dbReference>
<evidence type="ECO:0000259" key="15">
    <source>
        <dbReference type="Pfam" id="PF00593"/>
    </source>
</evidence>
<dbReference type="InterPro" id="IPR012910">
    <property type="entry name" value="Plug_dom"/>
</dbReference>
<dbReference type="PANTHER" id="PTHR32552:SF81">
    <property type="entry name" value="TONB-DEPENDENT OUTER MEMBRANE RECEPTOR"/>
    <property type="match status" value="1"/>
</dbReference>
<dbReference type="Pfam" id="PF00593">
    <property type="entry name" value="TonB_dep_Rec_b-barrel"/>
    <property type="match status" value="1"/>
</dbReference>
<keyword evidence="8 12" id="KW-0798">TonB box</keyword>
<keyword evidence="3 11" id="KW-1134">Transmembrane beta strand</keyword>
<sequence>MGKSYLLLGAAVIALAPVSASAQETPGRPSPAPQTASDSGDIVVTAQRREERLRDVPISITALSSEALETNNIDSARDLSLVTPGLNYSVQGIYAQPTIRGIGTLVTTPGADANVSLYIDGVYQPNQVGNALEFNNVERIEVLKGPQGTLFGRNSTGGAIRIITSDPDLVDASLKGGLSYGRFNAVKATVYASLPLSDTLAVNVSGLYRHDDGFVTNLFNGHKLSTVSTRAVRGKILWQPTDNLEIVLGANYAYTRDNTGYSYRPLGGNNAFIGPNFVVPASRYEVVLNDDPVSGATVKDANLRISWDVGGGTISSITSIQKAQPSVYSDTDGSPAGPPGRDYNINNKTFAEDLNYTSDLDGPFNWTMGAFFYDDKSELFLKSGPVVVSGYVKTRAVAVYGEANVDFTDRVHLIAGLRYSDERKHAVGGTGGPPLVDTTEKWDAFTPRVSLRYDLSNSTNIYASFSRGFKTGNFNLPSLTPVPVDPEEVTAYEVGLKRSGGGFTFNIGAYYYDYKNIQVQIANQVGNVAVTVLQNAASAEIYGFDFDTSYQVNDNLTLFGGLAYNHARYVDFTDASVFNPIIINGEPRGNVQVAEDASGNHLIRSPDFTFNLGGTLTIPVGGGAIEISPLVSHNGGFYWDPGERIRQPAHTLVNGRITWRPDDDRYSISLWGENLLNEVYLMHASPSASGINGSYARPVTFGVSLDFKL</sequence>
<keyword evidence="17" id="KW-0675">Receptor</keyword>
<dbReference type="RefSeq" id="WP_184100620.1">
    <property type="nucleotide sequence ID" value="NZ_LT598653.1"/>
</dbReference>
<keyword evidence="9 11" id="KW-0472">Membrane</keyword>
<keyword evidence="14" id="KW-0732">Signal</keyword>
<evidence type="ECO:0000256" key="2">
    <source>
        <dbReference type="ARBA" id="ARBA00022448"/>
    </source>
</evidence>
<evidence type="ECO:0000256" key="11">
    <source>
        <dbReference type="PROSITE-ProRule" id="PRU01360"/>
    </source>
</evidence>
<dbReference type="InterPro" id="IPR039426">
    <property type="entry name" value="TonB-dep_rcpt-like"/>
</dbReference>
<reference evidence="17" key="1">
    <citation type="submission" date="2016-03" db="EMBL/GenBank/DDBJ databases">
        <authorList>
            <person name="Ploux O."/>
        </authorList>
    </citation>
    <scope>NUCLEOTIDE SEQUENCE</scope>
    <source>
        <strain evidence="17">UC10</strain>
    </source>
</reference>
<evidence type="ECO:0000259" key="16">
    <source>
        <dbReference type="Pfam" id="PF07715"/>
    </source>
</evidence>
<evidence type="ECO:0000256" key="8">
    <source>
        <dbReference type="ARBA" id="ARBA00023077"/>
    </source>
</evidence>
<evidence type="ECO:0000256" key="6">
    <source>
        <dbReference type="ARBA" id="ARBA00023004"/>
    </source>
</evidence>
<dbReference type="PANTHER" id="PTHR32552">
    <property type="entry name" value="FERRICHROME IRON RECEPTOR-RELATED"/>
    <property type="match status" value="1"/>
</dbReference>
<keyword evidence="4" id="KW-0410">Iron transport</keyword>
<dbReference type="SUPFAM" id="SSF56935">
    <property type="entry name" value="Porins"/>
    <property type="match status" value="1"/>
</dbReference>
<keyword evidence="10 11" id="KW-0998">Cell outer membrane</keyword>
<evidence type="ECO:0000313" key="17">
    <source>
        <dbReference type="EMBL" id="SBV32535.1"/>
    </source>
</evidence>
<dbReference type="GO" id="GO:0006826">
    <property type="term" value="P:iron ion transport"/>
    <property type="evidence" value="ECO:0007669"/>
    <property type="project" value="UniProtKB-KW"/>
</dbReference>
<evidence type="ECO:0000256" key="7">
    <source>
        <dbReference type="ARBA" id="ARBA00023065"/>
    </source>
</evidence>
<feature type="chain" id="PRO_5013323158" evidence="14">
    <location>
        <begin position="23"/>
        <end position="709"/>
    </location>
</feature>
<evidence type="ECO:0000256" key="12">
    <source>
        <dbReference type="RuleBase" id="RU003357"/>
    </source>
</evidence>
<evidence type="ECO:0000256" key="5">
    <source>
        <dbReference type="ARBA" id="ARBA00022692"/>
    </source>
</evidence>
<feature type="signal peptide" evidence="14">
    <location>
        <begin position="1"/>
        <end position="22"/>
    </location>
</feature>
<accession>A0A1Y5PV98</accession>
<keyword evidence="5 11" id="KW-0812">Transmembrane</keyword>
<protein>
    <submittedName>
        <fullName evidence="17">Putative TonB-dependent receptor</fullName>
    </submittedName>
</protein>
<evidence type="ECO:0000256" key="3">
    <source>
        <dbReference type="ARBA" id="ARBA00022452"/>
    </source>
</evidence>
<evidence type="ECO:0000256" key="13">
    <source>
        <dbReference type="SAM" id="MobiDB-lite"/>
    </source>
</evidence>
<evidence type="ECO:0000256" key="10">
    <source>
        <dbReference type="ARBA" id="ARBA00023237"/>
    </source>
</evidence>
<dbReference type="AlphaFoldDB" id="A0A1Y5PV98"/>
<dbReference type="CDD" id="cd01347">
    <property type="entry name" value="ligand_gated_channel"/>
    <property type="match status" value="1"/>
</dbReference>
<dbReference type="InterPro" id="IPR000531">
    <property type="entry name" value="Beta-barrel_TonB"/>
</dbReference>
<comment type="subcellular location">
    <subcellularLocation>
        <location evidence="1 11">Cell outer membrane</location>
        <topology evidence="1 11">Multi-pass membrane protein</topology>
    </subcellularLocation>
</comment>
<keyword evidence="6" id="KW-0408">Iron</keyword>
<organism evidence="17">
    <name type="scientific">uncultured Sphingopyxis sp</name>
    <dbReference type="NCBI Taxonomy" id="310581"/>
    <lineage>
        <taxon>Bacteria</taxon>
        <taxon>Pseudomonadati</taxon>
        <taxon>Pseudomonadota</taxon>
        <taxon>Alphaproteobacteria</taxon>
        <taxon>Sphingomonadales</taxon>
        <taxon>Sphingomonadaceae</taxon>
        <taxon>Sphingopyxis</taxon>
        <taxon>environmental samples</taxon>
    </lineage>
</organism>
<dbReference type="InterPro" id="IPR036942">
    <property type="entry name" value="Beta-barrel_TonB_sf"/>
</dbReference>
<gene>
    <name evidence="17" type="ORF">SPPYR_1415</name>
</gene>
<evidence type="ECO:0000256" key="1">
    <source>
        <dbReference type="ARBA" id="ARBA00004571"/>
    </source>
</evidence>
<name>A0A1Y5PV98_9SPHN</name>
<feature type="region of interest" description="Disordered" evidence="13">
    <location>
        <begin position="20"/>
        <end position="41"/>
    </location>
</feature>
<evidence type="ECO:0000256" key="4">
    <source>
        <dbReference type="ARBA" id="ARBA00022496"/>
    </source>
</evidence>
<evidence type="ECO:0000256" key="14">
    <source>
        <dbReference type="SAM" id="SignalP"/>
    </source>
</evidence>
<dbReference type="PROSITE" id="PS52016">
    <property type="entry name" value="TONB_DEPENDENT_REC_3"/>
    <property type="match status" value="1"/>
</dbReference>
<keyword evidence="7" id="KW-0406">Ion transport</keyword>
<dbReference type="KEGG" id="sphu:SPPYR_1415"/>
<evidence type="ECO:0000256" key="9">
    <source>
        <dbReference type="ARBA" id="ARBA00023136"/>
    </source>
</evidence>
<feature type="domain" description="TonB-dependent receptor-like beta-barrel" evidence="15">
    <location>
        <begin position="251"/>
        <end position="675"/>
    </location>
</feature>
<proteinExistence type="inferred from homology"/>
<comment type="similarity">
    <text evidence="11 12">Belongs to the TonB-dependent receptor family.</text>
</comment>
<keyword evidence="2 11" id="KW-0813">Transport</keyword>
<dbReference type="GO" id="GO:0009279">
    <property type="term" value="C:cell outer membrane"/>
    <property type="evidence" value="ECO:0007669"/>
    <property type="project" value="UniProtKB-SubCell"/>
</dbReference>
<feature type="domain" description="TonB-dependent receptor plug" evidence="16">
    <location>
        <begin position="53"/>
        <end position="159"/>
    </location>
</feature>
<dbReference type="Pfam" id="PF07715">
    <property type="entry name" value="Plug"/>
    <property type="match status" value="1"/>
</dbReference>